<sequence>MQQADNNGHGKVVLMRVLAATLLGFTIATAAHCYRRKPRAKRDQHIIPRLDRTESGRFGNLERFPHYVARQMGFADPNECPQLCKLAYDYLKRSEGCENNIFDYFANLPEAESLYVKLLEEFERCILTYFAFHWSEASRIISQVMDVESVKKPKLKGIVMAATRKQRFERVTRNLKVKRAFSALVEEMKAIGQVESHCTEVMVPVALSERSPVLLLMGGGMGAGKSTVTKDILNEAFWSGAKGNAVVVEADAFKESDVIYRALSSFGHHDDMLPTAELVHQSSTDAASSLLVTALNEGRDVIMDGTLSWEPFVEQTIAMARNVHKRRYRMGEGYKVAEDGTVTENYWEMLEQEEDQQLNKENGQLTVRKPYRIELVGVVCDAYVAVVRGIRRAIMTGRAVRVNSQLKSHKRFASAFERYCQLVDNARLYCTNAVGTPPRVRKNLPSGLPMIAWKDGDNKLLIDPEEYEWLTNVSNLKTEAESIYELYADPNPIFEPGSVWTDIVFDPFRSTLQSELKTSIQNIEKP</sequence>
<comment type="caution">
    <text evidence="5">The sequence shown here is derived from an EMBL/GenBank/DDBJ whole genome shotgun (WGS) entry which is preliminary data.</text>
</comment>
<dbReference type="SUPFAM" id="SSF52540">
    <property type="entry name" value="P-loop containing nucleoside triphosphate hydrolases"/>
    <property type="match status" value="1"/>
</dbReference>
<evidence type="ECO:0000313" key="5">
    <source>
        <dbReference type="EMBL" id="CAK7327192.1"/>
    </source>
</evidence>
<accession>A0AAV1QZL7</accession>
<evidence type="ECO:0000256" key="1">
    <source>
        <dbReference type="ARBA" id="ARBA00022741"/>
    </source>
</evidence>
<dbReference type="GO" id="GO:0005524">
    <property type="term" value="F:ATP binding"/>
    <property type="evidence" value="ECO:0007669"/>
    <property type="project" value="UniProtKB-KW"/>
</dbReference>
<dbReference type="InterPro" id="IPR044802">
    <property type="entry name" value="NADKc-like"/>
</dbReference>
<feature type="domain" description="Zeta toxin" evidence="4">
    <location>
        <begin position="208"/>
        <end position="321"/>
    </location>
</feature>
<proteinExistence type="predicted"/>
<evidence type="ECO:0000259" key="4">
    <source>
        <dbReference type="Pfam" id="PF06414"/>
    </source>
</evidence>
<dbReference type="EMBL" id="CAWUPB010000851">
    <property type="protein sequence ID" value="CAK7327192.1"/>
    <property type="molecule type" value="Genomic_DNA"/>
</dbReference>
<organism evidence="5 6">
    <name type="scientific">Dovyalis caffra</name>
    <dbReference type="NCBI Taxonomy" id="77055"/>
    <lineage>
        <taxon>Eukaryota</taxon>
        <taxon>Viridiplantae</taxon>
        <taxon>Streptophyta</taxon>
        <taxon>Embryophyta</taxon>
        <taxon>Tracheophyta</taxon>
        <taxon>Spermatophyta</taxon>
        <taxon>Magnoliopsida</taxon>
        <taxon>eudicotyledons</taxon>
        <taxon>Gunneridae</taxon>
        <taxon>Pentapetalae</taxon>
        <taxon>rosids</taxon>
        <taxon>fabids</taxon>
        <taxon>Malpighiales</taxon>
        <taxon>Salicaceae</taxon>
        <taxon>Flacourtieae</taxon>
        <taxon>Dovyalis</taxon>
    </lineage>
</organism>
<name>A0AAV1QZL7_9ROSI</name>
<dbReference type="Proteomes" id="UP001314170">
    <property type="component" value="Unassembled WGS sequence"/>
</dbReference>
<keyword evidence="3" id="KW-0812">Transmembrane</keyword>
<dbReference type="InterPro" id="IPR010488">
    <property type="entry name" value="Zeta_toxin_domain"/>
</dbReference>
<keyword evidence="2" id="KW-0067">ATP-binding</keyword>
<evidence type="ECO:0000256" key="2">
    <source>
        <dbReference type="ARBA" id="ARBA00022840"/>
    </source>
</evidence>
<gene>
    <name evidence="5" type="ORF">DCAF_LOCUS4899</name>
</gene>
<keyword evidence="1" id="KW-0547">Nucleotide-binding</keyword>
<evidence type="ECO:0000256" key="3">
    <source>
        <dbReference type="SAM" id="Phobius"/>
    </source>
</evidence>
<dbReference type="AlphaFoldDB" id="A0AAV1QZL7"/>
<dbReference type="GO" id="GO:0016301">
    <property type="term" value="F:kinase activity"/>
    <property type="evidence" value="ECO:0007669"/>
    <property type="project" value="InterPro"/>
</dbReference>
<keyword evidence="6" id="KW-1185">Reference proteome</keyword>
<feature type="transmembrane region" description="Helical" evidence="3">
    <location>
        <begin position="12"/>
        <end position="34"/>
    </location>
</feature>
<keyword evidence="3" id="KW-0472">Membrane</keyword>
<dbReference type="Pfam" id="PF06414">
    <property type="entry name" value="Zeta_toxin"/>
    <property type="match status" value="1"/>
</dbReference>
<dbReference type="PANTHER" id="PTHR31153">
    <property type="entry name" value="CALMODULIN CALCIUM-DEPENDENT NAD KINASE"/>
    <property type="match status" value="1"/>
</dbReference>
<keyword evidence="3" id="KW-1133">Transmembrane helix</keyword>
<dbReference type="PANTHER" id="PTHR31153:SF1">
    <property type="entry name" value="CALMODULIN CALCIUM-DEPENDENT NAD KINASE"/>
    <property type="match status" value="1"/>
</dbReference>
<dbReference type="Gene3D" id="3.40.50.300">
    <property type="entry name" value="P-loop containing nucleotide triphosphate hydrolases"/>
    <property type="match status" value="1"/>
</dbReference>
<reference evidence="5 6" key="1">
    <citation type="submission" date="2024-01" db="EMBL/GenBank/DDBJ databases">
        <authorList>
            <person name="Waweru B."/>
        </authorList>
    </citation>
    <scope>NUCLEOTIDE SEQUENCE [LARGE SCALE GENOMIC DNA]</scope>
</reference>
<protein>
    <recommendedName>
        <fullName evidence="4">Zeta toxin domain-containing protein</fullName>
    </recommendedName>
</protein>
<evidence type="ECO:0000313" key="6">
    <source>
        <dbReference type="Proteomes" id="UP001314170"/>
    </source>
</evidence>
<dbReference type="InterPro" id="IPR027417">
    <property type="entry name" value="P-loop_NTPase"/>
</dbReference>